<dbReference type="EMBL" id="RHHS01000046">
    <property type="protein sequence ID" value="RNB53850.1"/>
    <property type="molecule type" value="Genomic_DNA"/>
</dbReference>
<dbReference type="Proteomes" id="UP000268829">
    <property type="component" value="Unassembled WGS sequence"/>
</dbReference>
<accession>A0A3M8ARN2</accession>
<gene>
    <name evidence="1" type="ORF">EDM57_18795</name>
</gene>
<dbReference type="OrthoDB" id="1683192at2"/>
<reference evidence="1 2" key="1">
    <citation type="submission" date="2018-10" db="EMBL/GenBank/DDBJ databases">
        <title>Phylogenomics of Brevibacillus.</title>
        <authorList>
            <person name="Dunlap C."/>
        </authorList>
    </citation>
    <scope>NUCLEOTIDE SEQUENCE [LARGE SCALE GENOMIC DNA]</scope>
    <source>
        <strain evidence="1 2">DSM 100115</strain>
    </source>
</reference>
<evidence type="ECO:0000313" key="1">
    <source>
        <dbReference type="EMBL" id="RNB53850.1"/>
    </source>
</evidence>
<proteinExistence type="predicted"/>
<name>A0A3M8ARN2_9BACL</name>
<organism evidence="1 2">
    <name type="scientific">Brevibacillus gelatini</name>
    <dbReference type="NCBI Taxonomy" id="1655277"/>
    <lineage>
        <taxon>Bacteria</taxon>
        <taxon>Bacillati</taxon>
        <taxon>Bacillota</taxon>
        <taxon>Bacilli</taxon>
        <taxon>Bacillales</taxon>
        <taxon>Paenibacillaceae</taxon>
        <taxon>Brevibacillus</taxon>
    </lineage>
</organism>
<dbReference type="AlphaFoldDB" id="A0A3M8ARN2"/>
<keyword evidence="2" id="KW-1185">Reference proteome</keyword>
<evidence type="ECO:0000313" key="2">
    <source>
        <dbReference type="Proteomes" id="UP000268829"/>
    </source>
</evidence>
<protein>
    <submittedName>
        <fullName evidence="1">Uncharacterized protein</fullName>
    </submittedName>
</protein>
<sequence length="188" mass="21169">MRLYAAGQEYAIENKADIAVTIMNIVEQIVKEQSLVFCGFQIDGEEFYGDLAEFFMERGTSIESVVAILLTEDQLKQDTLISIESYIRNALPILDKLYNDFYNGPSEETWNDLGQLVEGLEWISKAAEFTDSRELLDYREEAGNIGIAVSQQDTGLIGDIIQFEIIPRFEKARDTLVAMVGGVHVDIN</sequence>
<dbReference type="RefSeq" id="WP_122906226.1">
    <property type="nucleotide sequence ID" value="NZ_RHHS01000046.1"/>
</dbReference>
<comment type="caution">
    <text evidence="1">The sequence shown here is derived from an EMBL/GenBank/DDBJ whole genome shotgun (WGS) entry which is preliminary data.</text>
</comment>